<proteinExistence type="predicted"/>
<reference evidence="2 3" key="1">
    <citation type="submission" date="2018-03" db="EMBL/GenBank/DDBJ databases">
        <title>Characteristics and genome of n-alkane degrading marine bacteria Gordonia iterans isolated from crude oil contaminated in Tae-an, South Korea.</title>
        <authorList>
            <person name="Lee S.-S."/>
            <person name="Kim H."/>
        </authorList>
    </citation>
    <scope>NUCLEOTIDE SEQUENCE [LARGE SCALE GENOMIC DNA]</scope>
    <source>
        <strain evidence="2 3">Co17</strain>
    </source>
</reference>
<gene>
    <name evidence="2" type="ORF">C6V83_08910</name>
</gene>
<dbReference type="RefSeq" id="WP_105942102.1">
    <property type="nucleotide sequence ID" value="NZ_CP027433.1"/>
</dbReference>
<dbReference type="OrthoDB" id="8114763at2"/>
<dbReference type="InterPro" id="IPR032710">
    <property type="entry name" value="NTF2-like_dom_sf"/>
</dbReference>
<evidence type="ECO:0000313" key="3">
    <source>
        <dbReference type="Proteomes" id="UP000239814"/>
    </source>
</evidence>
<dbReference type="Proteomes" id="UP000239814">
    <property type="component" value="Chromosome"/>
</dbReference>
<dbReference type="KEGG" id="git:C6V83_08910"/>
<protein>
    <submittedName>
        <fullName evidence="2">DUF4440 domain-containing protein</fullName>
    </submittedName>
</protein>
<name>A0A2S0KFD0_9ACTN</name>
<dbReference type="SUPFAM" id="SSF54427">
    <property type="entry name" value="NTF2-like"/>
    <property type="match status" value="1"/>
</dbReference>
<evidence type="ECO:0000313" key="2">
    <source>
        <dbReference type="EMBL" id="AVM00374.1"/>
    </source>
</evidence>
<dbReference type="AlphaFoldDB" id="A0A2S0KFD0"/>
<dbReference type="EMBL" id="CP027433">
    <property type="protein sequence ID" value="AVM00374.1"/>
    <property type="molecule type" value="Genomic_DNA"/>
</dbReference>
<keyword evidence="3" id="KW-1185">Reference proteome</keyword>
<feature type="domain" description="DUF4440" evidence="1">
    <location>
        <begin position="15"/>
        <end position="118"/>
    </location>
</feature>
<sequence>MTDHPDPALFEIFAAVTSEWDEALVANDAERIAAYAAEEWTFLGPDGPFPGADFLAATARGEVSHDTMTSEVHKVFDLGDVAVVVSRVQNTGRYRGEPFENDEWTSDVFVKRDDRWQCVLTHLTPARASDSAGREQPPGGG</sequence>
<accession>A0A2S0KFD0</accession>
<evidence type="ECO:0000259" key="1">
    <source>
        <dbReference type="Pfam" id="PF14534"/>
    </source>
</evidence>
<dbReference type="Gene3D" id="3.10.450.50">
    <property type="match status" value="1"/>
</dbReference>
<organism evidence="2 3">
    <name type="scientific">Gordonia iterans</name>
    <dbReference type="NCBI Taxonomy" id="1004901"/>
    <lineage>
        <taxon>Bacteria</taxon>
        <taxon>Bacillati</taxon>
        <taxon>Actinomycetota</taxon>
        <taxon>Actinomycetes</taxon>
        <taxon>Mycobacteriales</taxon>
        <taxon>Gordoniaceae</taxon>
        <taxon>Gordonia</taxon>
    </lineage>
</organism>
<dbReference type="Pfam" id="PF14534">
    <property type="entry name" value="DUF4440"/>
    <property type="match status" value="1"/>
</dbReference>
<dbReference type="InterPro" id="IPR027843">
    <property type="entry name" value="DUF4440"/>
</dbReference>